<feature type="non-terminal residue" evidence="1">
    <location>
        <position position="90"/>
    </location>
</feature>
<keyword evidence="2" id="KW-1185">Reference proteome</keyword>
<protein>
    <submittedName>
        <fullName evidence="1">Transposase (ISH7)</fullName>
    </submittedName>
</protein>
<feature type="non-terminal residue" evidence="1">
    <location>
        <position position="1"/>
    </location>
</feature>
<reference evidence="1 2" key="1">
    <citation type="journal article" date="2014" name="PLoS Genet.">
        <title>Phylogenetically driven sequencing of extremely halophilic archaea reveals strategies for static and dynamic osmo-response.</title>
        <authorList>
            <person name="Becker E.A."/>
            <person name="Seitzer P.M."/>
            <person name="Tritt A."/>
            <person name="Larsen D."/>
            <person name="Krusor M."/>
            <person name="Yao A.I."/>
            <person name="Wu D."/>
            <person name="Madern D."/>
            <person name="Eisen J.A."/>
            <person name="Darling A.E."/>
            <person name="Facciotti M.T."/>
        </authorList>
    </citation>
    <scope>NUCLEOTIDE SEQUENCE [LARGE SCALE GENOMIC DNA]</scope>
    <source>
        <strain evidence="1 2">JCM 10990</strain>
    </source>
</reference>
<accession>M0B1I2</accession>
<evidence type="ECO:0000313" key="1">
    <source>
        <dbReference type="EMBL" id="ELZ03529.1"/>
    </source>
</evidence>
<proteinExistence type="predicted"/>
<gene>
    <name evidence="1" type="ORF">C482_03694</name>
</gene>
<comment type="caution">
    <text evidence="1">The sequence shown here is derived from an EMBL/GenBank/DDBJ whole genome shotgun (WGS) entry which is preliminary data.</text>
</comment>
<dbReference type="AlphaFoldDB" id="M0B1I2"/>
<name>M0B1I2_9EURY</name>
<evidence type="ECO:0000313" key="2">
    <source>
        <dbReference type="Proteomes" id="UP000011693"/>
    </source>
</evidence>
<dbReference type="Proteomes" id="UP000011693">
    <property type="component" value="Unassembled WGS sequence"/>
</dbReference>
<sequence length="90" mass="10520">ACYLRFYDTYDHEQGSPKPWNAVFRAHVLRCVKGWKNATALYKYLKQKPFLCTQLGFEDIPDQSTLWRAWEDRLADVQEAVHTAAEVVVD</sequence>
<dbReference type="EMBL" id="AOIN01000029">
    <property type="protein sequence ID" value="ELZ03529.1"/>
    <property type="molecule type" value="Genomic_DNA"/>
</dbReference>
<organism evidence="1 2">
    <name type="scientific">Natrialba chahannaoensis JCM 10990</name>
    <dbReference type="NCBI Taxonomy" id="1227492"/>
    <lineage>
        <taxon>Archaea</taxon>
        <taxon>Methanobacteriati</taxon>
        <taxon>Methanobacteriota</taxon>
        <taxon>Stenosarchaea group</taxon>
        <taxon>Halobacteria</taxon>
        <taxon>Halobacteriales</taxon>
        <taxon>Natrialbaceae</taxon>
        <taxon>Natrialba</taxon>
    </lineage>
</organism>